<keyword evidence="2" id="KW-0378">Hydrolase</keyword>
<dbReference type="PANTHER" id="PTHR10655:SF17">
    <property type="entry name" value="LYSOPHOSPHOLIPASE-LIKE PROTEIN 1"/>
    <property type="match status" value="1"/>
</dbReference>
<comment type="similarity">
    <text evidence="1">Belongs to the AB hydrolase superfamily. AB hydrolase 2 family.</text>
</comment>
<dbReference type="Pfam" id="PF02230">
    <property type="entry name" value="Abhydrolase_2"/>
    <property type="match status" value="1"/>
</dbReference>
<evidence type="ECO:0000256" key="2">
    <source>
        <dbReference type="ARBA" id="ARBA00022801"/>
    </source>
</evidence>
<evidence type="ECO:0000259" key="3">
    <source>
        <dbReference type="Pfam" id="PF02230"/>
    </source>
</evidence>
<protein>
    <submittedName>
        <fullName evidence="4">Esterase</fullName>
    </submittedName>
</protein>
<dbReference type="PANTHER" id="PTHR10655">
    <property type="entry name" value="LYSOPHOSPHOLIPASE-RELATED"/>
    <property type="match status" value="1"/>
</dbReference>
<dbReference type="EMBL" id="CP104562">
    <property type="protein sequence ID" value="UXH76505.1"/>
    <property type="molecule type" value="Genomic_DNA"/>
</dbReference>
<reference evidence="4" key="1">
    <citation type="submission" date="2022-10" db="EMBL/GenBank/DDBJ databases">
        <title>Characterization and whole genome sequencing of a new Roseateles species, isolated from fresh water.</title>
        <authorList>
            <person name="Guliayeva D.Y."/>
            <person name="Akhremchuk A.E."/>
            <person name="Sikolenko M.A."/>
            <person name="Valentovich L.N."/>
            <person name="Sidarenka A.V."/>
        </authorList>
    </citation>
    <scope>NUCLEOTIDE SEQUENCE</scope>
    <source>
        <strain evidence="4">BIM B-1768</strain>
    </source>
</reference>
<feature type="domain" description="Phospholipase/carboxylesterase/thioesterase" evidence="3">
    <location>
        <begin position="15"/>
        <end position="210"/>
    </location>
</feature>
<dbReference type="SUPFAM" id="SSF53474">
    <property type="entry name" value="alpha/beta-Hydrolases"/>
    <property type="match status" value="1"/>
</dbReference>
<evidence type="ECO:0000256" key="1">
    <source>
        <dbReference type="ARBA" id="ARBA00006499"/>
    </source>
</evidence>
<dbReference type="InterPro" id="IPR050565">
    <property type="entry name" value="LYPA1-2/EST-like"/>
</dbReference>
<evidence type="ECO:0000313" key="5">
    <source>
        <dbReference type="Proteomes" id="UP001064933"/>
    </source>
</evidence>
<dbReference type="Gene3D" id="3.40.50.1820">
    <property type="entry name" value="alpha/beta hydrolase"/>
    <property type="match status" value="1"/>
</dbReference>
<dbReference type="NCBIfam" id="NF008525">
    <property type="entry name" value="PRK11460.1"/>
    <property type="match status" value="1"/>
</dbReference>
<dbReference type="InterPro" id="IPR003140">
    <property type="entry name" value="PLipase/COase/thioEstase"/>
</dbReference>
<dbReference type="InterPro" id="IPR029058">
    <property type="entry name" value="AB_hydrolase_fold"/>
</dbReference>
<sequence length="212" mass="22936">MNNDLLIQQPSTPTQGHPGTQLLLMFHGVGADPQGLVGLGEQLATALPQAWIVSIRSPQVSDLGRGWQWFSVLGITEENRPARIAAAMPLFKQTLARWQARAGVPPERTALLGFSQGANMALACTQEPEMLASKVIAIAGRYATLPTRGHPQQQVHLLHGDRDPIMPVAHSIDASAQRKQLGLPVTLDVFSDLAHAIDERVVNTLRNYLAAP</sequence>
<dbReference type="Proteomes" id="UP001064933">
    <property type="component" value="Chromosome"/>
</dbReference>
<proteinExistence type="inferred from homology"/>
<gene>
    <name evidence="4" type="primary">ypfH</name>
    <name evidence="4" type="ORF">N4261_15780</name>
</gene>
<keyword evidence="5" id="KW-1185">Reference proteome</keyword>
<evidence type="ECO:0000313" key="4">
    <source>
        <dbReference type="EMBL" id="UXH76505.1"/>
    </source>
</evidence>
<organism evidence="4 5">
    <name type="scientific">Roseateles amylovorans</name>
    <dbReference type="NCBI Taxonomy" id="2978473"/>
    <lineage>
        <taxon>Bacteria</taxon>
        <taxon>Pseudomonadati</taxon>
        <taxon>Pseudomonadota</taxon>
        <taxon>Betaproteobacteria</taxon>
        <taxon>Burkholderiales</taxon>
        <taxon>Sphaerotilaceae</taxon>
        <taxon>Roseateles</taxon>
    </lineage>
</organism>
<dbReference type="RefSeq" id="WP_261756237.1">
    <property type="nucleotide sequence ID" value="NZ_CP104562.2"/>
</dbReference>
<name>A0ABY6AZJ9_9BURK</name>
<accession>A0ABY6AZJ9</accession>